<dbReference type="OrthoDB" id="2431949at2759"/>
<dbReference type="EMBL" id="CAJVPY010016783">
    <property type="protein sequence ID" value="CAG8758742.1"/>
    <property type="molecule type" value="Genomic_DNA"/>
</dbReference>
<protein>
    <submittedName>
        <fullName evidence="1">9837_t:CDS:1</fullName>
    </submittedName>
</protein>
<dbReference type="AlphaFoldDB" id="A0A9N9NUN3"/>
<proteinExistence type="predicted"/>
<evidence type="ECO:0000313" key="1">
    <source>
        <dbReference type="EMBL" id="CAG8758742.1"/>
    </source>
</evidence>
<feature type="non-terminal residue" evidence="1">
    <location>
        <position position="78"/>
    </location>
</feature>
<name>A0A9N9NUN3_9GLOM</name>
<comment type="caution">
    <text evidence="1">The sequence shown here is derived from an EMBL/GenBank/DDBJ whole genome shotgun (WGS) entry which is preliminary data.</text>
</comment>
<dbReference type="Proteomes" id="UP000789405">
    <property type="component" value="Unassembled WGS sequence"/>
</dbReference>
<evidence type="ECO:0000313" key="2">
    <source>
        <dbReference type="Proteomes" id="UP000789405"/>
    </source>
</evidence>
<gene>
    <name evidence="1" type="ORF">DERYTH_LOCUS17601</name>
</gene>
<keyword evidence="2" id="KW-1185">Reference proteome</keyword>
<organism evidence="1 2">
    <name type="scientific">Dentiscutata erythropus</name>
    <dbReference type="NCBI Taxonomy" id="1348616"/>
    <lineage>
        <taxon>Eukaryota</taxon>
        <taxon>Fungi</taxon>
        <taxon>Fungi incertae sedis</taxon>
        <taxon>Mucoromycota</taxon>
        <taxon>Glomeromycotina</taxon>
        <taxon>Glomeromycetes</taxon>
        <taxon>Diversisporales</taxon>
        <taxon>Gigasporaceae</taxon>
        <taxon>Dentiscutata</taxon>
    </lineage>
</organism>
<sequence length="78" mass="8908">INRDGWWKSDYLVDQITLFMFDNSSNHGSFAEDTLLVSQMGMGDGTKKPLLRNGVKPDGTEHIMTYVDKNVLEEFTHD</sequence>
<reference evidence="1" key="1">
    <citation type="submission" date="2021-06" db="EMBL/GenBank/DDBJ databases">
        <authorList>
            <person name="Kallberg Y."/>
            <person name="Tangrot J."/>
            <person name="Rosling A."/>
        </authorList>
    </citation>
    <scope>NUCLEOTIDE SEQUENCE</scope>
    <source>
        <strain evidence="1">MA453B</strain>
    </source>
</reference>
<accession>A0A9N9NUN3</accession>